<gene>
    <name evidence="2" type="ORF">HaLaN_15604</name>
</gene>
<feature type="compositionally biased region" description="Acidic residues" evidence="1">
    <location>
        <begin position="79"/>
        <end position="91"/>
    </location>
</feature>
<dbReference type="EMBL" id="BLLF01001349">
    <property type="protein sequence ID" value="GFH18750.1"/>
    <property type="molecule type" value="Genomic_DNA"/>
</dbReference>
<feature type="region of interest" description="Disordered" evidence="1">
    <location>
        <begin position="50"/>
        <end position="112"/>
    </location>
</feature>
<proteinExistence type="predicted"/>
<sequence>TEEVNPGGCHVCGVVQKKVAKAYTDGILVLSEGNAATLYSLDNGKVVTQGRARRASLREIMPAGSNKPSKKKKKGASGDSDDGSQDEEDEAAWSGPAQCRAAGGWQAGASRD</sequence>
<dbReference type="Proteomes" id="UP000485058">
    <property type="component" value="Unassembled WGS sequence"/>
</dbReference>
<dbReference type="AlphaFoldDB" id="A0A699ZBH1"/>
<feature type="non-terminal residue" evidence="2">
    <location>
        <position position="112"/>
    </location>
</feature>
<reference evidence="2 3" key="1">
    <citation type="submission" date="2020-02" db="EMBL/GenBank/DDBJ databases">
        <title>Draft genome sequence of Haematococcus lacustris strain NIES-144.</title>
        <authorList>
            <person name="Morimoto D."/>
            <person name="Nakagawa S."/>
            <person name="Yoshida T."/>
            <person name="Sawayama S."/>
        </authorList>
    </citation>
    <scope>NUCLEOTIDE SEQUENCE [LARGE SCALE GENOMIC DNA]</scope>
    <source>
        <strain evidence="2 3">NIES-144</strain>
    </source>
</reference>
<comment type="caution">
    <text evidence="2">The sequence shown here is derived from an EMBL/GenBank/DDBJ whole genome shotgun (WGS) entry which is preliminary data.</text>
</comment>
<keyword evidence="3" id="KW-1185">Reference proteome</keyword>
<protein>
    <submittedName>
        <fullName evidence="2">Uncharacterized protein</fullName>
    </submittedName>
</protein>
<evidence type="ECO:0000313" key="3">
    <source>
        <dbReference type="Proteomes" id="UP000485058"/>
    </source>
</evidence>
<name>A0A699ZBH1_HAELA</name>
<accession>A0A699ZBH1</accession>
<evidence type="ECO:0000313" key="2">
    <source>
        <dbReference type="EMBL" id="GFH18750.1"/>
    </source>
</evidence>
<organism evidence="2 3">
    <name type="scientific">Haematococcus lacustris</name>
    <name type="common">Green alga</name>
    <name type="synonym">Haematococcus pluvialis</name>
    <dbReference type="NCBI Taxonomy" id="44745"/>
    <lineage>
        <taxon>Eukaryota</taxon>
        <taxon>Viridiplantae</taxon>
        <taxon>Chlorophyta</taxon>
        <taxon>core chlorophytes</taxon>
        <taxon>Chlorophyceae</taxon>
        <taxon>CS clade</taxon>
        <taxon>Chlamydomonadales</taxon>
        <taxon>Haematococcaceae</taxon>
        <taxon>Haematococcus</taxon>
    </lineage>
</organism>
<feature type="non-terminal residue" evidence="2">
    <location>
        <position position="1"/>
    </location>
</feature>
<evidence type="ECO:0000256" key="1">
    <source>
        <dbReference type="SAM" id="MobiDB-lite"/>
    </source>
</evidence>